<reference evidence="1 2" key="1">
    <citation type="submission" date="2023-02" db="EMBL/GenBank/DDBJ databases">
        <title>Bacterial whole genome sequence for Curvibacter sp. HBC28.</title>
        <authorList>
            <person name="Le V."/>
            <person name="Ko S.-R."/>
            <person name="Ahn C.-Y."/>
            <person name="Oh H.-M."/>
        </authorList>
    </citation>
    <scope>NUCLEOTIDE SEQUENCE [LARGE SCALE GENOMIC DNA]</scope>
    <source>
        <strain evidence="1 2">HBC28</strain>
    </source>
</reference>
<keyword evidence="1" id="KW-0378">Hydrolase</keyword>
<protein>
    <submittedName>
        <fullName evidence="1">Alpha/beta hydrolase</fullName>
    </submittedName>
</protein>
<organism evidence="1 2">
    <name type="scientific">Curvibacter microcysteis</name>
    <dbReference type="NCBI Taxonomy" id="3026419"/>
    <lineage>
        <taxon>Bacteria</taxon>
        <taxon>Pseudomonadati</taxon>
        <taxon>Pseudomonadota</taxon>
        <taxon>Betaproteobacteria</taxon>
        <taxon>Burkholderiales</taxon>
        <taxon>Comamonadaceae</taxon>
        <taxon>Curvibacter</taxon>
    </lineage>
</organism>
<dbReference type="RefSeq" id="WP_273929390.1">
    <property type="nucleotide sequence ID" value="NZ_JAQSIO010000013.1"/>
</dbReference>
<name>A0ABT5MKD4_9BURK</name>
<sequence>MSTLVNPPLWSLPRAASQLSGRPPALLALLEGRAMLEFLSMPLALPWLLRQLPRGDGHPVLVLPGLMASDASTLPLRQFLALLGYDAHGWGLGSNLGPRSHVRPRLADKLQQLYDMEQRKVSIIGWSLGGVFARELARDLPGLTRQVISLGSPLYGAAQDSNPLVWQLFKALNPGFTSQQAALVRGSTPPPVPTTSIYTRTDSVVGWGASVEYSGPRTDNVEVNTASHLGLGVNPLVWYVIGDRLAQAEEHWTHFKLQGLTRCLYPGKPPLRPQPSPPEA</sequence>
<evidence type="ECO:0000313" key="1">
    <source>
        <dbReference type="EMBL" id="MDD0817042.1"/>
    </source>
</evidence>
<dbReference type="GO" id="GO:0016787">
    <property type="term" value="F:hydrolase activity"/>
    <property type="evidence" value="ECO:0007669"/>
    <property type="project" value="UniProtKB-KW"/>
</dbReference>
<gene>
    <name evidence="1" type="ORF">PSQ39_20585</name>
</gene>
<dbReference type="Gene3D" id="3.40.50.1820">
    <property type="entry name" value="alpha/beta hydrolase"/>
    <property type="match status" value="1"/>
</dbReference>
<dbReference type="InterPro" id="IPR029058">
    <property type="entry name" value="AB_hydrolase_fold"/>
</dbReference>
<keyword evidence="2" id="KW-1185">Reference proteome</keyword>
<proteinExistence type="predicted"/>
<dbReference type="EMBL" id="JAQSIO010000013">
    <property type="protein sequence ID" value="MDD0817042.1"/>
    <property type="molecule type" value="Genomic_DNA"/>
</dbReference>
<accession>A0ABT5MKD4</accession>
<dbReference type="SUPFAM" id="SSF53474">
    <property type="entry name" value="alpha/beta-Hydrolases"/>
    <property type="match status" value="1"/>
</dbReference>
<dbReference type="Proteomes" id="UP001528672">
    <property type="component" value="Unassembled WGS sequence"/>
</dbReference>
<evidence type="ECO:0000313" key="2">
    <source>
        <dbReference type="Proteomes" id="UP001528672"/>
    </source>
</evidence>
<comment type="caution">
    <text evidence="1">The sequence shown here is derived from an EMBL/GenBank/DDBJ whole genome shotgun (WGS) entry which is preliminary data.</text>
</comment>